<comment type="caution">
    <text evidence="3">The sequence shown here is derived from an EMBL/GenBank/DDBJ whole genome shotgun (WGS) entry which is preliminary data.</text>
</comment>
<sequence length="508" mass="55059">MDGAHILGAEFARAINKKYGIKPNDVVSIVAKDKVTDTPGFPSLHLLITDGALLDVSEVASGLIGGVPIITLDKADGETTTLEDLLRQVQPGVATFDLNSHEDAEAHDAFINRTSGSTGTMKSVLISHGHYIAALEGTLRTIPSSTDPSKDVWLASSSLGYLINAKLFMSLNILLGIPVVLMPEPLDETSASIIKRHLITFILIFPPLVAKLAKSNLDPEDVSSIKWLLSAGAVVPENLRRAISTKFPTVELTLEWGTTETMLIAIQISDAVSRRPGSSGTLVNGMQARVISTQTGQDLGPNEPGEILVRNSLARFRGYKDNVEANREFDEDGWFHTGDYGYIDEDCNVYIVDRLKELLRVGDGYGSRISASELENIIFEHPAVHTVVVVGIWDDISATELPTAFVVPQHQYLDRPGSDLAREIEQFVATKLTGLKSLTGGVYFVDSHPTTGFKINRRALKTLNRDPVSRRVVWEDELNKVGCFVPQGGTGDGSVTPIVLPAGQLITS</sequence>
<reference evidence="3 4" key="1">
    <citation type="journal article" date="2014" name="Genome Announc.">
        <title>Draft genome sequence of the pathogenic fungus Scedosporium apiospermum.</title>
        <authorList>
            <person name="Vandeputte P."/>
            <person name="Ghamrawi S."/>
            <person name="Rechenmann M."/>
            <person name="Iltis A."/>
            <person name="Giraud S."/>
            <person name="Fleury M."/>
            <person name="Thornton C."/>
            <person name="Delhaes L."/>
            <person name="Meyer W."/>
            <person name="Papon N."/>
            <person name="Bouchara J.P."/>
        </authorList>
    </citation>
    <scope>NUCLEOTIDE SEQUENCE [LARGE SCALE GENOMIC DNA]</scope>
    <source>
        <strain evidence="3 4">IHEM 14462</strain>
    </source>
</reference>
<dbReference type="GO" id="GO:0016405">
    <property type="term" value="F:CoA-ligase activity"/>
    <property type="evidence" value="ECO:0007669"/>
    <property type="project" value="TreeGrafter"/>
</dbReference>
<evidence type="ECO:0000313" key="4">
    <source>
        <dbReference type="Proteomes" id="UP000028545"/>
    </source>
</evidence>
<gene>
    <name evidence="3" type="ORF">SAPIO_CDS2576</name>
</gene>
<dbReference type="PANTHER" id="PTHR24096:SF422">
    <property type="entry name" value="BCDNA.GH02901"/>
    <property type="match status" value="1"/>
</dbReference>
<dbReference type="Proteomes" id="UP000028545">
    <property type="component" value="Unassembled WGS sequence"/>
</dbReference>
<dbReference type="Gene3D" id="3.30.300.30">
    <property type="match status" value="1"/>
</dbReference>
<dbReference type="Gene3D" id="3.40.50.12780">
    <property type="entry name" value="N-terminal domain of ligase-like"/>
    <property type="match status" value="1"/>
</dbReference>
<dbReference type="Pfam" id="PF00501">
    <property type="entry name" value="AMP-binding"/>
    <property type="match status" value="1"/>
</dbReference>
<dbReference type="Pfam" id="PF13193">
    <property type="entry name" value="AMP-binding_C"/>
    <property type="match status" value="1"/>
</dbReference>
<dbReference type="PROSITE" id="PS00455">
    <property type="entry name" value="AMP_BINDING"/>
    <property type="match status" value="1"/>
</dbReference>
<dbReference type="SUPFAM" id="SSF56801">
    <property type="entry name" value="Acetyl-CoA synthetase-like"/>
    <property type="match status" value="1"/>
</dbReference>
<dbReference type="InterPro" id="IPR000873">
    <property type="entry name" value="AMP-dep_synth/lig_dom"/>
</dbReference>
<evidence type="ECO:0000259" key="2">
    <source>
        <dbReference type="Pfam" id="PF13193"/>
    </source>
</evidence>
<dbReference type="InterPro" id="IPR042099">
    <property type="entry name" value="ANL_N_sf"/>
</dbReference>
<proteinExistence type="predicted"/>
<dbReference type="EMBL" id="JOWA01000086">
    <property type="protein sequence ID" value="KEZ45137.1"/>
    <property type="molecule type" value="Genomic_DNA"/>
</dbReference>
<dbReference type="PANTHER" id="PTHR24096">
    <property type="entry name" value="LONG-CHAIN-FATTY-ACID--COA LIGASE"/>
    <property type="match status" value="1"/>
</dbReference>
<feature type="domain" description="AMP-dependent synthetase/ligase" evidence="1">
    <location>
        <begin position="93"/>
        <end position="319"/>
    </location>
</feature>
<name>A0A084GCS5_PSEDA</name>
<feature type="domain" description="AMP-binding enzyme C-terminal" evidence="2">
    <location>
        <begin position="373"/>
        <end position="451"/>
    </location>
</feature>
<protein>
    <submittedName>
        <fullName evidence="3">AMP-binding enzyme domain protein</fullName>
    </submittedName>
</protein>
<dbReference type="AlphaFoldDB" id="A0A084GCS5"/>
<dbReference type="OrthoDB" id="10253869at2759"/>
<evidence type="ECO:0000259" key="1">
    <source>
        <dbReference type="Pfam" id="PF00501"/>
    </source>
</evidence>
<dbReference type="InterPro" id="IPR045851">
    <property type="entry name" value="AMP-bd_C_sf"/>
</dbReference>
<dbReference type="InterPro" id="IPR025110">
    <property type="entry name" value="AMP-bd_C"/>
</dbReference>
<dbReference type="VEuPathDB" id="FungiDB:SAPIO_CDS2576"/>
<keyword evidence="4" id="KW-1185">Reference proteome</keyword>
<dbReference type="GeneID" id="27721648"/>
<accession>A0A084GCS5</accession>
<dbReference type="InterPro" id="IPR020845">
    <property type="entry name" value="AMP-binding_CS"/>
</dbReference>
<dbReference type="KEGG" id="sapo:SAPIO_CDS2576"/>
<evidence type="ECO:0000313" key="3">
    <source>
        <dbReference type="EMBL" id="KEZ45137.1"/>
    </source>
</evidence>
<dbReference type="HOGENOM" id="CLU_000022_59_2_1"/>
<organism evidence="3 4">
    <name type="scientific">Pseudallescheria apiosperma</name>
    <name type="common">Scedosporium apiospermum</name>
    <dbReference type="NCBI Taxonomy" id="563466"/>
    <lineage>
        <taxon>Eukaryota</taxon>
        <taxon>Fungi</taxon>
        <taxon>Dikarya</taxon>
        <taxon>Ascomycota</taxon>
        <taxon>Pezizomycotina</taxon>
        <taxon>Sordariomycetes</taxon>
        <taxon>Hypocreomycetidae</taxon>
        <taxon>Microascales</taxon>
        <taxon>Microascaceae</taxon>
        <taxon>Scedosporium</taxon>
    </lineage>
</organism>
<dbReference type="RefSeq" id="XP_016644936.1">
    <property type="nucleotide sequence ID" value="XM_016785560.1"/>
</dbReference>
<dbReference type="OMA" id="HFIATME"/>